<dbReference type="InterPro" id="IPR001128">
    <property type="entry name" value="Cyt_P450"/>
</dbReference>
<evidence type="ECO:0000256" key="8">
    <source>
        <dbReference type="RuleBase" id="RU000461"/>
    </source>
</evidence>
<dbReference type="Gene3D" id="1.10.630.10">
    <property type="entry name" value="Cytochrome P450"/>
    <property type="match status" value="1"/>
</dbReference>
<feature type="chain" id="PRO_5015203710" evidence="9">
    <location>
        <begin position="23"/>
        <end position="501"/>
    </location>
</feature>
<dbReference type="OrthoDB" id="2789670at2759"/>
<protein>
    <submittedName>
        <fullName evidence="10">Putative geraniol 8-hydroxylase</fullName>
        <ecNumber evidence="10">1.14.14.83</ecNumber>
    </submittedName>
</protein>
<keyword evidence="9" id="KW-0732">Signal</keyword>
<dbReference type="Proteomes" id="UP000238479">
    <property type="component" value="Chromosome 4"/>
</dbReference>
<dbReference type="EMBL" id="PDCK01000042">
    <property type="protein sequence ID" value="PRQ38723.1"/>
    <property type="molecule type" value="Genomic_DNA"/>
</dbReference>
<keyword evidence="5 7" id="KW-0408">Iron</keyword>
<dbReference type="InterPro" id="IPR036396">
    <property type="entry name" value="Cyt_P450_sf"/>
</dbReference>
<dbReference type="Gramene" id="PRQ38723">
    <property type="protein sequence ID" value="PRQ38723"/>
    <property type="gene ID" value="RchiOBHm_Chr4g0417141"/>
</dbReference>
<evidence type="ECO:0000256" key="6">
    <source>
        <dbReference type="ARBA" id="ARBA00023033"/>
    </source>
</evidence>
<gene>
    <name evidence="10" type="ORF">RchiOBHm_Chr4g0417141</name>
</gene>
<evidence type="ECO:0000256" key="9">
    <source>
        <dbReference type="SAM" id="SignalP"/>
    </source>
</evidence>
<evidence type="ECO:0000256" key="4">
    <source>
        <dbReference type="ARBA" id="ARBA00023002"/>
    </source>
</evidence>
<keyword evidence="11" id="KW-1185">Reference proteome</keyword>
<feature type="signal peptide" evidence="9">
    <location>
        <begin position="1"/>
        <end position="22"/>
    </location>
</feature>
<dbReference type="InterPro" id="IPR017972">
    <property type="entry name" value="Cyt_P450_CS"/>
</dbReference>
<comment type="caution">
    <text evidence="10">The sequence shown here is derived from an EMBL/GenBank/DDBJ whole genome shotgun (WGS) entry which is preliminary data.</text>
</comment>
<organism evidence="10 11">
    <name type="scientific">Rosa chinensis</name>
    <name type="common">China rose</name>
    <dbReference type="NCBI Taxonomy" id="74649"/>
    <lineage>
        <taxon>Eukaryota</taxon>
        <taxon>Viridiplantae</taxon>
        <taxon>Streptophyta</taxon>
        <taxon>Embryophyta</taxon>
        <taxon>Tracheophyta</taxon>
        <taxon>Spermatophyta</taxon>
        <taxon>Magnoliopsida</taxon>
        <taxon>eudicotyledons</taxon>
        <taxon>Gunneridae</taxon>
        <taxon>Pentapetalae</taxon>
        <taxon>rosids</taxon>
        <taxon>fabids</taxon>
        <taxon>Rosales</taxon>
        <taxon>Rosaceae</taxon>
        <taxon>Rosoideae</taxon>
        <taxon>Rosoideae incertae sedis</taxon>
        <taxon>Rosa</taxon>
    </lineage>
</organism>
<keyword evidence="3 7" id="KW-0479">Metal-binding</keyword>
<dbReference type="PROSITE" id="PS00086">
    <property type="entry name" value="CYTOCHROME_P450"/>
    <property type="match status" value="1"/>
</dbReference>
<comment type="cofactor">
    <cofactor evidence="7">
        <name>heme</name>
        <dbReference type="ChEBI" id="CHEBI:30413"/>
    </cofactor>
</comment>
<evidence type="ECO:0000313" key="10">
    <source>
        <dbReference type="EMBL" id="PRQ38723.1"/>
    </source>
</evidence>
<name>A0A2P6QX13_ROSCH</name>
<evidence type="ECO:0000256" key="5">
    <source>
        <dbReference type="ARBA" id="ARBA00023004"/>
    </source>
</evidence>
<reference evidence="10 11" key="1">
    <citation type="journal article" date="2018" name="Nat. Genet.">
        <title>The Rosa genome provides new insights in the design of modern roses.</title>
        <authorList>
            <person name="Bendahmane M."/>
        </authorList>
    </citation>
    <scope>NUCLEOTIDE SEQUENCE [LARGE SCALE GENOMIC DNA]</scope>
    <source>
        <strain evidence="11">cv. Old Blush</strain>
    </source>
</reference>
<dbReference type="EC" id="1.14.14.83" evidence="10"/>
<evidence type="ECO:0000313" key="11">
    <source>
        <dbReference type="Proteomes" id="UP000238479"/>
    </source>
</evidence>
<evidence type="ECO:0000256" key="2">
    <source>
        <dbReference type="ARBA" id="ARBA00022617"/>
    </source>
</evidence>
<dbReference type="CDD" id="cd11073">
    <property type="entry name" value="CYP76-like"/>
    <property type="match status" value="1"/>
</dbReference>
<keyword evidence="2 7" id="KW-0349">Heme</keyword>
<dbReference type="AlphaFoldDB" id="A0A2P6QX13"/>
<keyword evidence="6 8" id="KW-0503">Monooxygenase</keyword>
<dbReference type="InterPro" id="IPR002401">
    <property type="entry name" value="Cyt_P450_E_grp-I"/>
</dbReference>
<comment type="similarity">
    <text evidence="1 8">Belongs to the cytochrome P450 family.</text>
</comment>
<dbReference type="GO" id="GO:0102811">
    <property type="term" value="F:geraniol 10-hydroxylase activity"/>
    <property type="evidence" value="ECO:0007669"/>
    <property type="project" value="UniProtKB-EC"/>
</dbReference>
<dbReference type="PRINTS" id="PR00385">
    <property type="entry name" value="P450"/>
</dbReference>
<dbReference type="Pfam" id="PF00067">
    <property type="entry name" value="p450"/>
    <property type="match status" value="1"/>
</dbReference>
<dbReference type="FunFam" id="1.10.630.10:FF:000007">
    <property type="entry name" value="Cytochrome P450 76C4"/>
    <property type="match status" value="1"/>
</dbReference>
<accession>A0A2P6QX13</accession>
<dbReference type="SUPFAM" id="SSF48264">
    <property type="entry name" value="Cytochrome P450"/>
    <property type="match status" value="1"/>
</dbReference>
<dbReference type="PANTHER" id="PTHR47950">
    <property type="entry name" value="CYTOCHROME P450, FAMILY 76, SUBFAMILY C, POLYPEPTIDE 5-RELATED"/>
    <property type="match status" value="1"/>
</dbReference>
<dbReference type="OMA" id="QAIWGNL"/>
<dbReference type="STRING" id="74649.A0A2P6QX13"/>
<feature type="binding site" description="axial binding residue" evidence="7">
    <location>
        <position position="443"/>
    </location>
    <ligand>
        <name>heme</name>
        <dbReference type="ChEBI" id="CHEBI:30413"/>
    </ligand>
    <ligandPart>
        <name>Fe</name>
        <dbReference type="ChEBI" id="CHEBI:18248"/>
    </ligandPart>
</feature>
<dbReference type="GO" id="GO:0020037">
    <property type="term" value="F:heme binding"/>
    <property type="evidence" value="ECO:0007669"/>
    <property type="project" value="InterPro"/>
</dbReference>
<sequence>MDFLSCIVLLSLCSLSWFLIQALQRRTRVRLPPGPKPFPLIGNLFELGDKPHLSLTKLSQHYGPIMSLKLGQLTTIVVSSSTMAKEILQTHDQLFCNRTIPDGVRVVADNLIWMPISPRWRKLRKICSSQLFATKVLDAKHETRQVKVQELIDSVNESMVHGVAVDIREAAFKTTLNLLSRTIFSFDLATTESSSSEMAREYKEIVWGVMEEAGKPNLADYFPVLRKLDPQGIRRRFTNYYNRMLGFMEYVIDQRLESRKGDDYVTNNDMLDTLISISEEKNEEDMNNPQVIENLFMALLTAGTDTTSITLEWAMAELLHNPESLSKAQDELDSVFGKGKLIEESEITQLPYLQAIIKETFRLHPTVPFLVPRKAESDVEIGGYIVPKNAQVLVNSWAIGRDPSIWDNPNSFMPERFLGLENQIDVMGRNFDLIPFGGGRRICPGLPLAMKMLHLTLGSLINCFNWKLEDGVVSETINMEDKFGLTLQMAQPLRAVPISYN</sequence>
<keyword evidence="4 8" id="KW-0560">Oxidoreductase</keyword>
<proteinExistence type="inferred from homology"/>
<dbReference type="PRINTS" id="PR00463">
    <property type="entry name" value="EP450I"/>
</dbReference>
<evidence type="ECO:0000256" key="1">
    <source>
        <dbReference type="ARBA" id="ARBA00010617"/>
    </source>
</evidence>
<dbReference type="PANTHER" id="PTHR47950:SF4">
    <property type="entry name" value="GERANIOL 8-HYDROXYLASE-LIKE"/>
    <property type="match status" value="1"/>
</dbReference>
<dbReference type="GO" id="GO:0005506">
    <property type="term" value="F:iron ion binding"/>
    <property type="evidence" value="ECO:0007669"/>
    <property type="project" value="InterPro"/>
</dbReference>
<evidence type="ECO:0000256" key="7">
    <source>
        <dbReference type="PIRSR" id="PIRSR602401-1"/>
    </source>
</evidence>
<evidence type="ECO:0000256" key="3">
    <source>
        <dbReference type="ARBA" id="ARBA00022723"/>
    </source>
</evidence>